<comment type="function">
    <text evidence="13">Secreted metalloproteinase that allows assimilation of proteinaceous substrates. Shows high activities on basic nuclear substrates such as histone and protamine.</text>
</comment>
<accession>A0A420XZW3</accession>
<comment type="caution">
    <text evidence="14">The sequence shown here is derived from an EMBL/GenBank/DDBJ whole genome shotgun (WGS) entry which is preliminary data.</text>
</comment>
<gene>
    <name evidence="14" type="ORF">DL546_004788</name>
</gene>
<feature type="binding site" evidence="12">
    <location>
        <position position="87"/>
    </location>
    <ligand>
        <name>Zn(2+)</name>
        <dbReference type="ChEBI" id="CHEBI:29105"/>
        <note>catalytic</note>
    </ligand>
</feature>
<feature type="binding site" evidence="12">
    <location>
        <position position="100"/>
    </location>
    <ligand>
        <name>Zn(2+)</name>
        <dbReference type="ChEBI" id="CHEBI:29105"/>
        <note>catalytic</note>
    </ligand>
</feature>
<feature type="binding site" evidence="12">
    <location>
        <position position="91"/>
    </location>
    <ligand>
        <name>Zn(2+)</name>
        <dbReference type="ChEBI" id="CHEBI:29105"/>
        <note>catalytic</note>
    </ligand>
</feature>
<comment type="catalytic activity">
    <reaction evidence="1 13">
        <text>Preferential cleavage of bonds with hydrophobic residues in P1'. Also 3-Asn-|-Gln-4 and 8-Gly-|-Ser-9 bonds in insulin B chain.</text>
        <dbReference type="EC" id="3.4.24.39"/>
    </reaction>
</comment>
<evidence type="ECO:0000256" key="7">
    <source>
        <dbReference type="ARBA" id="ARBA00022801"/>
    </source>
</evidence>
<dbReference type="Pfam" id="PF02102">
    <property type="entry name" value="Peptidase_M35"/>
    <property type="match status" value="1"/>
</dbReference>
<dbReference type="PRINTS" id="PR00768">
    <property type="entry name" value="DEUTEROLYSIN"/>
</dbReference>
<dbReference type="STRING" id="177199.A0A420XZW3"/>
<dbReference type="InterPro" id="IPR050414">
    <property type="entry name" value="Fungal_M35_metalloproteases"/>
</dbReference>
<dbReference type="CDD" id="cd11008">
    <property type="entry name" value="M35_deuterolysin_like"/>
    <property type="match status" value="1"/>
</dbReference>
<keyword evidence="4 13" id="KW-0165">Cleavage on pair of basic residues</keyword>
<evidence type="ECO:0000313" key="14">
    <source>
        <dbReference type="EMBL" id="RKU41222.1"/>
    </source>
</evidence>
<keyword evidence="3 13" id="KW-0645">Protease</keyword>
<dbReference type="Proteomes" id="UP000275385">
    <property type="component" value="Unassembled WGS sequence"/>
</dbReference>
<dbReference type="InterPro" id="IPR024079">
    <property type="entry name" value="MetalloPept_cat_dom_sf"/>
</dbReference>
<dbReference type="EMBL" id="QVQW01000080">
    <property type="protein sequence ID" value="RKU41222.1"/>
    <property type="molecule type" value="Genomic_DNA"/>
</dbReference>
<evidence type="ECO:0000256" key="4">
    <source>
        <dbReference type="ARBA" id="ARBA00022685"/>
    </source>
</evidence>
<comment type="subcellular location">
    <subcellularLocation>
        <location evidence="13">Secreted</location>
    </subcellularLocation>
</comment>
<keyword evidence="5 12" id="KW-0479">Metal-binding</keyword>
<dbReference type="PANTHER" id="PTHR37016">
    <property type="match status" value="1"/>
</dbReference>
<dbReference type="GO" id="GO:0006508">
    <property type="term" value="P:proteolysis"/>
    <property type="evidence" value="ECO:0007669"/>
    <property type="project" value="UniProtKB-KW"/>
</dbReference>
<evidence type="ECO:0000256" key="6">
    <source>
        <dbReference type="ARBA" id="ARBA00022729"/>
    </source>
</evidence>
<comment type="cofactor">
    <cofactor evidence="12 13">
        <name>Zn(2+)</name>
        <dbReference type="ChEBI" id="CHEBI:29105"/>
    </cofactor>
    <text evidence="12 13">Binds 1 zinc ion per subunit.</text>
</comment>
<proteinExistence type="inferred from homology"/>
<evidence type="ECO:0000256" key="3">
    <source>
        <dbReference type="ARBA" id="ARBA00022670"/>
    </source>
</evidence>
<dbReference type="GO" id="GO:0004222">
    <property type="term" value="F:metalloendopeptidase activity"/>
    <property type="evidence" value="ECO:0007669"/>
    <property type="project" value="InterPro"/>
</dbReference>
<dbReference type="GO" id="GO:0005576">
    <property type="term" value="C:extracellular region"/>
    <property type="evidence" value="ECO:0007669"/>
    <property type="project" value="UniProtKB-SubCell"/>
</dbReference>
<evidence type="ECO:0000256" key="12">
    <source>
        <dbReference type="PIRSR" id="PIRSR601384-2"/>
    </source>
</evidence>
<dbReference type="Gene3D" id="3.40.390.10">
    <property type="entry name" value="Collagenase (Catalytic Domain)"/>
    <property type="match status" value="1"/>
</dbReference>
<evidence type="ECO:0000256" key="13">
    <source>
        <dbReference type="RuleBase" id="RU361126"/>
    </source>
</evidence>
<comment type="similarity">
    <text evidence="2 13">Belongs to the peptidase M35 family.</text>
</comment>
<organism evidence="14 15">
    <name type="scientific">Coniochaeta pulveracea</name>
    <dbReference type="NCBI Taxonomy" id="177199"/>
    <lineage>
        <taxon>Eukaryota</taxon>
        <taxon>Fungi</taxon>
        <taxon>Dikarya</taxon>
        <taxon>Ascomycota</taxon>
        <taxon>Pezizomycotina</taxon>
        <taxon>Sordariomycetes</taxon>
        <taxon>Sordariomycetidae</taxon>
        <taxon>Coniochaetales</taxon>
        <taxon>Coniochaetaceae</taxon>
        <taxon>Coniochaeta</taxon>
    </lineage>
</organism>
<evidence type="ECO:0000256" key="9">
    <source>
        <dbReference type="ARBA" id="ARBA00023049"/>
    </source>
</evidence>
<keyword evidence="15" id="KW-1185">Reference proteome</keyword>
<name>A0A420XZW3_9PEZI</name>
<keyword evidence="13" id="KW-0964">Secreted</keyword>
<keyword evidence="10" id="KW-0865">Zymogen</keyword>
<dbReference type="GO" id="GO:0046872">
    <property type="term" value="F:metal ion binding"/>
    <property type="evidence" value="ECO:0007669"/>
    <property type="project" value="UniProtKB-KW"/>
</dbReference>
<evidence type="ECO:0000256" key="8">
    <source>
        <dbReference type="ARBA" id="ARBA00022833"/>
    </source>
</evidence>
<keyword evidence="6" id="KW-0732">Signal</keyword>
<evidence type="ECO:0000256" key="11">
    <source>
        <dbReference type="PIRSR" id="PIRSR601384-1"/>
    </source>
</evidence>
<dbReference type="EC" id="3.4.24.39" evidence="13"/>
<keyword evidence="7 13" id="KW-0378">Hydrolase</keyword>
<dbReference type="SUPFAM" id="SSF55486">
    <property type="entry name" value="Metalloproteases ('zincins'), catalytic domain"/>
    <property type="match status" value="1"/>
</dbReference>
<keyword evidence="8 12" id="KW-0862">Zinc</keyword>
<evidence type="ECO:0000313" key="15">
    <source>
        <dbReference type="Proteomes" id="UP000275385"/>
    </source>
</evidence>
<sequence>MTEYFKSSSSSTRSTVAAIFGRVATECGGGRVSKQYCSDVYSSCSSGVLAYTLPSQSYMVNCPLYFSALPALSSTCHAQDKATTTLHETTHLTQIAGTTDQGGCYGYSCVQSLSAAQNLKHADTFALFANGKLILF</sequence>
<keyword evidence="9 13" id="KW-0482">Metalloprotease</keyword>
<evidence type="ECO:0000256" key="1">
    <source>
        <dbReference type="ARBA" id="ARBA00001187"/>
    </source>
</evidence>
<dbReference type="InterPro" id="IPR001384">
    <property type="entry name" value="Peptidase_M35"/>
</dbReference>
<feature type="active site" evidence="11">
    <location>
        <position position="88"/>
    </location>
</feature>
<dbReference type="AlphaFoldDB" id="A0A420XZW3"/>
<evidence type="ECO:0000256" key="2">
    <source>
        <dbReference type="ARBA" id="ARBA00010279"/>
    </source>
</evidence>
<dbReference type="PANTHER" id="PTHR37016:SF2">
    <property type="entry name" value="NEUTRAL PROTEASE 2 HOMOLOG SNOG_02177"/>
    <property type="match status" value="1"/>
</dbReference>
<protein>
    <recommendedName>
        <fullName evidence="13">Neutral protease 2</fullName>
        <ecNumber evidence="13">3.4.24.39</ecNumber>
    </recommendedName>
    <alternativeName>
        <fullName evidence="13">Deuterolysin</fullName>
    </alternativeName>
</protein>
<dbReference type="OrthoDB" id="412874at2759"/>
<reference evidence="14 15" key="1">
    <citation type="submission" date="2018-08" db="EMBL/GenBank/DDBJ databases">
        <title>Draft genome of the lignicolous fungus Coniochaeta pulveracea.</title>
        <authorList>
            <person name="Borstlap C.J."/>
            <person name="De Witt R.N."/>
            <person name="Botha A."/>
            <person name="Volschenk H."/>
        </authorList>
    </citation>
    <scope>NUCLEOTIDE SEQUENCE [LARGE SCALE GENOMIC DNA]</scope>
    <source>
        <strain evidence="14 15">CAB683</strain>
    </source>
</reference>
<evidence type="ECO:0000256" key="10">
    <source>
        <dbReference type="ARBA" id="ARBA00023145"/>
    </source>
</evidence>
<evidence type="ECO:0000256" key="5">
    <source>
        <dbReference type="ARBA" id="ARBA00022723"/>
    </source>
</evidence>